<accession>A0ABD3HUV7</accession>
<proteinExistence type="predicted"/>
<gene>
    <name evidence="1" type="ORF">R1sor_009344</name>
</gene>
<protein>
    <submittedName>
        <fullName evidence="1">Uncharacterized protein</fullName>
    </submittedName>
</protein>
<name>A0ABD3HUV7_9MARC</name>
<keyword evidence="2" id="KW-1185">Reference proteome</keyword>
<dbReference type="Proteomes" id="UP001633002">
    <property type="component" value="Unassembled WGS sequence"/>
</dbReference>
<organism evidence="1 2">
    <name type="scientific">Riccia sorocarpa</name>
    <dbReference type="NCBI Taxonomy" id="122646"/>
    <lineage>
        <taxon>Eukaryota</taxon>
        <taxon>Viridiplantae</taxon>
        <taxon>Streptophyta</taxon>
        <taxon>Embryophyta</taxon>
        <taxon>Marchantiophyta</taxon>
        <taxon>Marchantiopsida</taxon>
        <taxon>Marchantiidae</taxon>
        <taxon>Marchantiales</taxon>
        <taxon>Ricciaceae</taxon>
        <taxon>Riccia</taxon>
    </lineage>
</organism>
<evidence type="ECO:0000313" key="2">
    <source>
        <dbReference type="Proteomes" id="UP001633002"/>
    </source>
</evidence>
<evidence type="ECO:0000313" key="1">
    <source>
        <dbReference type="EMBL" id="KAL3695268.1"/>
    </source>
</evidence>
<dbReference type="EMBL" id="JBJQOH010000002">
    <property type="protein sequence ID" value="KAL3695268.1"/>
    <property type="molecule type" value="Genomic_DNA"/>
</dbReference>
<reference evidence="1 2" key="1">
    <citation type="submission" date="2024-09" db="EMBL/GenBank/DDBJ databases">
        <title>Chromosome-scale assembly of Riccia sorocarpa.</title>
        <authorList>
            <person name="Paukszto L."/>
        </authorList>
    </citation>
    <scope>NUCLEOTIDE SEQUENCE [LARGE SCALE GENOMIC DNA]</scope>
    <source>
        <strain evidence="1">LP-2024</strain>
        <tissue evidence="1">Aerial parts of the thallus</tissue>
    </source>
</reference>
<comment type="caution">
    <text evidence="1">The sequence shown here is derived from an EMBL/GenBank/DDBJ whole genome shotgun (WGS) entry which is preliminary data.</text>
</comment>
<dbReference type="AlphaFoldDB" id="A0ABD3HUV7"/>
<sequence>MEEVSRKRSSTLKGRWPKDFFTRLGYFKAEECSRFVMYCLPHILYEARYDVETTIGQLGTVLIEIARMFYIVSRTAGGWTEEMIGRGRMLLASWHIRSEEKLGANSSIFEHVAGVQQKIDSLSGMQLLETRERFVEADNWRPVNQLGHHFMPLFRRGYNEIFALELSDSRRRGHMFNIGAIGFPSPFPVVNDVMLASHLPSCQIRTTDTCIIREVLLPENTIAVTEIEDDLSDDDISDGNLVNESVDQFRSENISVDEEESEFRPAALSRVQVQWLKNRDELH</sequence>